<evidence type="ECO:0000256" key="4">
    <source>
        <dbReference type="ARBA" id="ARBA00022840"/>
    </source>
</evidence>
<dbReference type="InterPro" id="IPR036597">
    <property type="entry name" value="Fido-like_dom_sf"/>
</dbReference>
<dbReference type="RefSeq" id="WP_250828177.1">
    <property type="nucleotide sequence ID" value="NZ_JAMOIL010000023.1"/>
</dbReference>
<dbReference type="Proteomes" id="UP001139485">
    <property type="component" value="Unassembled WGS sequence"/>
</dbReference>
<comment type="catalytic activity">
    <reaction evidence="7">
        <text>L-tyrosyl-[protein] + ATP = O-(5'-adenylyl)-L-tyrosyl-[protein] + diphosphate</text>
        <dbReference type="Rhea" id="RHEA:54288"/>
        <dbReference type="Rhea" id="RHEA-COMP:10136"/>
        <dbReference type="Rhea" id="RHEA-COMP:13846"/>
        <dbReference type="ChEBI" id="CHEBI:30616"/>
        <dbReference type="ChEBI" id="CHEBI:33019"/>
        <dbReference type="ChEBI" id="CHEBI:46858"/>
        <dbReference type="ChEBI" id="CHEBI:83624"/>
        <dbReference type="EC" id="2.7.7.108"/>
    </reaction>
</comment>
<accession>A0A9X2IG01</accession>
<dbReference type="Gene3D" id="1.10.3290.10">
    <property type="entry name" value="Fido-like domain"/>
    <property type="match status" value="1"/>
</dbReference>
<sequence>MDPPVPTPPTYDLAHLQAIHQWLFQDVYEWAGQLRVRDYNKGFSSFWPLDSLARRSESVFGRLASGPLMDHDVPDDRFLSLLSFLYLDVNHLHPFREGNGRAQRTFLDDVAAISGRTIAWEAISREENDSACAASLAEQTNQPLADLLRNRIRR</sequence>
<dbReference type="SUPFAM" id="SSF140931">
    <property type="entry name" value="Fic-like"/>
    <property type="match status" value="1"/>
</dbReference>
<dbReference type="InterPro" id="IPR003812">
    <property type="entry name" value="Fido"/>
</dbReference>
<evidence type="ECO:0000256" key="2">
    <source>
        <dbReference type="ARBA" id="ARBA00022695"/>
    </source>
</evidence>
<dbReference type="GO" id="GO:0005524">
    <property type="term" value="F:ATP binding"/>
    <property type="evidence" value="ECO:0007669"/>
    <property type="project" value="UniProtKB-KW"/>
</dbReference>
<evidence type="ECO:0000256" key="5">
    <source>
        <dbReference type="ARBA" id="ARBA00034531"/>
    </source>
</evidence>
<name>A0A9X2IG01_9ACTN</name>
<comment type="caution">
    <text evidence="9">The sequence shown here is derived from an EMBL/GenBank/DDBJ whole genome shotgun (WGS) entry which is preliminary data.</text>
</comment>
<evidence type="ECO:0000256" key="7">
    <source>
        <dbReference type="ARBA" id="ARBA00048696"/>
    </source>
</evidence>
<dbReference type="GO" id="GO:0070733">
    <property type="term" value="F:AMPylase activity"/>
    <property type="evidence" value="ECO:0007669"/>
    <property type="project" value="UniProtKB-EC"/>
</dbReference>
<evidence type="ECO:0000313" key="10">
    <source>
        <dbReference type="Proteomes" id="UP001139485"/>
    </source>
</evidence>
<feature type="domain" description="Fido" evidence="8">
    <location>
        <begin position="11"/>
        <end position="150"/>
    </location>
</feature>
<dbReference type="Pfam" id="PF02661">
    <property type="entry name" value="Fic"/>
    <property type="match status" value="1"/>
</dbReference>
<evidence type="ECO:0000259" key="8">
    <source>
        <dbReference type="PROSITE" id="PS51459"/>
    </source>
</evidence>
<organism evidence="9 10">
    <name type="scientific">Nocardioides bruguierae</name>
    <dbReference type="NCBI Taxonomy" id="2945102"/>
    <lineage>
        <taxon>Bacteria</taxon>
        <taxon>Bacillati</taxon>
        <taxon>Actinomycetota</taxon>
        <taxon>Actinomycetes</taxon>
        <taxon>Propionibacteriales</taxon>
        <taxon>Nocardioidaceae</taxon>
        <taxon>Nocardioides</taxon>
    </lineage>
</organism>
<keyword evidence="3" id="KW-0547">Nucleotide-binding</keyword>
<keyword evidence="4" id="KW-0067">ATP-binding</keyword>
<dbReference type="GO" id="GO:0051302">
    <property type="term" value="P:regulation of cell division"/>
    <property type="evidence" value="ECO:0007669"/>
    <property type="project" value="TreeGrafter"/>
</dbReference>
<dbReference type="PROSITE" id="PS51459">
    <property type="entry name" value="FIDO"/>
    <property type="match status" value="1"/>
</dbReference>
<evidence type="ECO:0000256" key="1">
    <source>
        <dbReference type="ARBA" id="ARBA00022679"/>
    </source>
</evidence>
<keyword evidence="1" id="KW-0808">Transferase</keyword>
<proteinExistence type="predicted"/>
<gene>
    <name evidence="9" type="ORF">M8330_16270</name>
</gene>
<comment type="catalytic activity">
    <reaction evidence="6">
        <text>L-threonyl-[protein] + ATP = 3-O-(5'-adenylyl)-L-threonyl-[protein] + diphosphate</text>
        <dbReference type="Rhea" id="RHEA:54292"/>
        <dbReference type="Rhea" id="RHEA-COMP:11060"/>
        <dbReference type="Rhea" id="RHEA-COMP:13847"/>
        <dbReference type="ChEBI" id="CHEBI:30013"/>
        <dbReference type="ChEBI" id="CHEBI:30616"/>
        <dbReference type="ChEBI" id="CHEBI:33019"/>
        <dbReference type="ChEBI" id="CHEBI:138113"/>
        <dbReference type="EC" id="2.7.7.108"/>
    </reaction>
</comment>
<keyword evidence="2" id="KW-0548">Nucleotidyltransferase</keyword>
<dbReference type="EC" id="2.7.7.108" evidence="5"/>
<evidence type="ECO:0000256" key="3">
    <source>
        <dbReference type="ARBA" id="ARBA00022741"/>
    </source>
</evidence>
<evidence type="ECO:0000313" key="9">
    <source>
        <dbReference type="EMBL" id="MCM0621847.1"/>
    </source>
</evidence>
<protein>
    <recommendedName>
        <fullName evidence="5">protein adenylyltransferase</fullName>
        <ecNumber evidence="5">2.7.7.108</ecNumber>
    </recommendedName>
</protein>
<dbReference type="EMBL" id="JAMOIL010000023">
    <property type="protein sequence ID" value="MCM0621847.1"/>
    <property type="molecule type" value="Genomic_DNA"/>
</dbReference>
<evidence type="ECO:0000256" key="6">
    <source>
        <dbReference type="ARBA" id="ARBA00047939"/>
    </source>
</evidence>
<dbReference type="PANTHER" id="PTHR39560">
    <property type="entry name" value="PROTEIN ADENYLYLTRANSFERASE FIC-RELATED"/>
    <property type="match status" value="1"/>
</dbReference>
<keyword evidence="10" id="KW-1185">Reference proteome</keyword>
<reference evidence="9" key="1">
    <citation type="submission" date="2022-05" db="EMBL/GenBank/DDBJ databases">
        <authorList>
            <person name="Tuo L."/>
        </authorList>
    </citation>
    <scope>NUCLEOTIDE SEQUENCE</scope>
    <source>
        <strain evidence="9">BSK12Z-4</strain>
    </source>
</reference>
<dbReference type="PANTHER" id="PTHR39560:SF1">
    <property type="entry name" value="PROTEIN ADENYLYLTRANSFERASE FIC-RELATED"/>
    <property type="match status" value="1"/>
</dbReference>
<dbReference type="AlphaFoldDB" id="A0A9X2IG01"/>